<sequence>MELFDTYIQSLPQATNKMDKSHVASPYAASATTIANALKDKYKDPRITRHTVRHQIDKRKKWLSDNGMDAVSSYSTSKSKSPEVESCSSPPSVSSVGSIATSESPKLVETTPVRKKTPMTRSRTRTKQMKSVNSPSRTPSASNSVSPTLNKENPTPPPISMKPNCLPAATSYPPQQPQTIYQPQNPNPGYPYQVMYQQPPPQNQYYVNPYAMGQPLKPNPYIIPTGYSPAAMSQIQAYVTNPPGPSAYGLPIQPPPPPVPAYVDSGCNDETNDLESYYRTFL</sequence>
<evidence type="ECO:0000313" key="3">
    <source>
        <dbReference type="WBParaSite" id="Pan_g17540.t1"/>
    </source>
</evidence>
<proteinExistence type="predicted"/>
<organism evidence="2 3">
    <name type="scientific">Panagrellus redivivus</name>
    <name type="common">Microworm</name>
    <dbReference type="NCBI Taxonomy" id="6233"/>
    <lineage>
        <taxon>Eukaryota</taxon>
        <taxon>Metazoa</taxon>
        <taxon>Ecdysozoa</taxon>
        <taxon>Nematoda</taxon>
        <taxon>Chromadorea</taxon>
        <taxon>Rhabditida</taxon>
        <taxon>Tylenchina</taxon>
        <taxon>Panagrolaimomorpha</taxon>
        <taxon>Panagrolaimoidea</taxon>
        <taxon>Panagrolaimidae</taxon>
        <taxon>Panagrellus</taxon>
    </lineage>
</organism>
<dbReference type="WBParaSite" id="Pan_g17540.t1">
    <property type="protein sequence ID" value="Pan_g17540.t1"/>
    <property type="gene ID" value="Pan_g17540"/>
</dbReference>
<dbReference type="Proteomes" id="UP000492821">
    <property type="component" value="Unassembled WGS sequence"/>
</dbReference>
<feature type="compositionally biased region" description="Basic residues" evidence="1">
    <location>
        <begin position="113"/>
        <end position="128"/>
    </location>
</feature>
<feature type="region of interest" description="Disordered" evidence="1">
    <location>
        <begin position="68"/>
        <end position="165"/>
    </location>
</feature>
<reference evidence="3" key="2">
    <citation type="submission" date="2020-10" db="UniProtKB">
        <authorList>
            <consortium name="WormBaseParasite"/>
        </authorList>
    </citation>
    <scope>IDENTIFICATION</scope>
</reference>
<reference evidence="2" key="1">
    <citation type="journal article" date="2013" name="Genetics">
        <title>The draft genome and transcriptome of Panagrellus redivivus are shaped by the harsh demands of a free-living lifestyle.</title>
        <authorList>
            <person name="Srinivasan J."/>
            <person name="Dillman A.R."/>
            <person name="Macchietto M.G."/>
            <person name="Heikkinen L."/>
            <person name="Lakso M."/>
            <person name="Fracchia K.M."/>
            <person name="Antoshechkin I."/>
            <person name="Mortazavi A."/>
            <person name="Wong G."/>
            <person name="Sternberg P.W."/>
        </authorList>
    </citation>
    <scope>NUCLEOTIDE SEQUENCE [LARGE SCALE GENOMIC DNA]</scope>
    <source>
        <strain evidence="2">MT8872</strain>
    </source>
</reference>
<protein>
    <submittedName>
        <fullName evidence="3">HTH psq-type domain-containing protein</fullName>
    </submittedName>
</protein>
<feature type="compositionally biased region" description="Low complexity" evidence="1">
    <location>
        <begin position="72"/>
        <end position="98"/>
    </location>
</feature>
<name>A0A7E4V7G3_PANRE</name>
<evidence type="ECO:0000256" key="1">
    <source>
        <dbReference type="SAM" id="MobiDB-lite"/>
    </source>
</evidence>
<evidence type="ECO:0000313" key="2">
    <source>
        <dbReference type="Proteomes" id="UP000492821"/>
    </source>
</evidence>
<keyword evidence="2" id="KW-1185">Reference proteome</keyword>
<accession>A0A7E4V7G3</accession>
<dbReference type="AlphaFoldDB" id="A0A7E4V7G3"/>
<feature type="compositionally biased region" description="Polar residues" evidence="1">
    <location>
        <begin position="129"/>
        <end position="153"/>
    </location>
</feature>